<evidence type="ECO:0000313" key="4">
    <source>
        <dbReference type="Proteomes" id="UP001595847"/>
    </source>
</evidence>
<dbReference type="RefSeq" id="WP_378529892.1">
    <property type="nucleotide sequence ID" value="NZ_JBHSBH010000003.1"/>
</dbReference>
<dbReference type="SUPFAM" id="SSF48264">
    <property type="entry name" value="Cytochrome P450"/>
    <property type="match status" value="1"/>
</dbReference>
<dbReference type="PROSITE" id="PS00086">
    <property type="entry name" value="CYTOCHROME_P450"/>
    <property type="match status" value="1"/>
</dbReference>
<reference evidence="4" key="1">
    <citation type="journal article" date="2019" name="Int. J. Syst. Evol. Microbiol.">
        <title>The Global Catalogue of Microorganisms (GCM) 10K type strain sequencing project: providing services to taxonomists for standard genome sequencing and annotation.</title>
        <authorList>
            <consortium name="The Broad Institute Genomics Platform"/>
            <consortium name="The Broad Institute Genome Sequencing Center for Infectious Disease"/>
            <person name="Wu L."/>
            <person name="Ma J."/>
        </authorList>
    </citation>
    <scope>NUCLEOTIDE SEQUENCE [LARGE SCALE GENOMIC DNA]</scope>
    <source>
        <strain evidence="4">TBRC 1826</strain>
    </source>
</reference>
<comment type="caution">
    <text evidence="3">The sequence shown here is derived from an EMBL/GenBank/DDBJ whole genome shotgun (WGS) entry which is preliminary data.</text>
</comment>
<protein>
    <submittedName>
        <fullName evidence="3">Cytochrome P450</fullName>
    </submittedName>
</protein>
<sequence>MTASAESASGGCPHVAYDPTSAHRLDPHPFYRWARENEPVTWADPISAWMVADHGLVTQVLTTPDVFSSAEAFRPLDAGPPEVLRILDHLPLPPHMVQADPPGHAPLRALGERVLHGRRIRAGAPALRSIADDLVAGLAPRGRADLVADFAHPFVRRALGHLTGFDAADDERLDGWNGAFLTLAAPVGGIEAKTAAARALRDYDAHIIDALGRRRTAPRDDILTELARMVDDPDVAMDLPDAVMFVRGLYAGGIHTTRDTIATAVMSALSHGLWAGTVEDPRTITALVEESLRHESPHRGMMRVVKRDTTLGGVPMAAGSLVLLLFGSANRDARVFGDPDAFTPGRPDVREHVAFGAGIHLCLGRALARLEMRIAIEALAGLPGLRLPADHRPEWSAEWYFRSLERLDVRWDA</sequence>
<accession>A0ABV8FGX2</accession>
<gene>
    <name evidence="3" type="ORF">ACFOVU_03970</name>
</gene>
<evidence type="ECO:0000256" key="1">
    <source>
        <dbReference type="ARBA" id="ARBA00010617"/>
    </source>
</evidence>
<keyword evidence="2" id="KW-0408">Iron</keyword>
<dbReference type="PANTHER" id="PTHR46696">
    <property type="entry name" value="P450, PUTATIVE (EUROFUNG)-RELATED"/>
    <property type="match status" value="1"/>
</dbReference>
<keyword evidence="2" id="KW-0560">Oxidoreductase</keyword>
<dbReference type="InterPro" id="IPR017972">
    <property type="entry name" value="Cyt_P450_CS"/>
</dbReference>
<keyword evidence="2" id="KW-0503">Monooxygenase</keyword>
<dbReference type="PANTHER" id="PTHR46696:SF1">
    <property type="entry name" value="CYTOCHROME P450 YJIB-RELATED"/>
    <property type="match status" value="1"/>
</dbReference>
<proteinExistence type="inferred from homology"/>
<organism evidence="3 4">
    <name type="scientific">Nocardiopsis sediminis</name>
    <dbReference type="NCBI Taxonomy" id="1778267"/>
    <lineage>
        <taxon>Bacteria</taxon>
        <taxon>Bacillati</taxon>
        <taxon>Actinomycetota</taxon>
        <taxon>Actinomycetes</taxon>
        <taxon>Streptosporangiales</taxon>
        <taxon>Nocardiopsidaceae</taxon>
        <taxon>Nocardiopsis</taxon>
    </lineage>
</organism>
<dbReference type="Pfam" id="PF00067">
    <property type="entry name" value="p450"/>
    <property type="match status" value="1"/>
</dbReference>
<dbReference type="PRINTS" id="PR00385">
    <property type="entry name" value="P450"/>
</dbReference>
<dbReference type="InterPro" id="IPR002397">
    <property type="entry name" value="Cyt_P450_B"/>
</dbReference>
<keyword evidence="4" id="KW-1185">Reference proteome</keyword>
<evidence type="ECO:0000256" key="2">
    <source>
        <dbReference type="RuleBase" id="RU000461"/>
    </source>
</evidence>
<dbReference type="Gene3D" id="1.10.630.10">
    <property type="entry name" value="Cytochrome P450"/>
    <property type="match status" value="1"/>
</dbReference>
<evidence type="ECO:0000313" key="3">
    <source>
        <dbReference type="EMBL" id="MFC3995057.1"/>
    </source>
</evidence>
<dbReference type="EMBL" id="JBHSBH010000003">
    <property type="protein sequence ID" value="MFC3995057.1"/>
    <property type="molecule type" value="Genomic_DNA"/>
</dbReference>
<dbReference type="InterPro" id="IPR001128">
    <property type="entry name" value="Cyt_P450"/>
</dbReference>
<name>A0ABV8FGX2_9ACTN</name>
<dbReference type="PRINTS" id="PR00359">
    <property type="entry name" value="BP450"/>
</dbReference>
<dbReference type="Proteomes" id="UP001595847">
    <property type="component" value="Unassembled WGS sequence"/>
</dbReference>
<keyword evidence="2" id="KW-0349">Heme</keyword>
<keyword evidence="2" id="KW-0479">Metal-binding</keyword>
<comment type="similarity">
    <text evidence="1 2">Belongs to the cytochrome P450 family.</text>
</comment>
<dbReference type="InterPro" id="IPR036396">
    <property type="entry name" value="Cyt_P450_sf"/>
</dbReference>